<dbReference type="GO" id="GO:0051287">
    <property type="term" value="F:NAD binding"/>
    <property type="evidence" value="ECO:0007669"/>
    <property type="project" value="InterPro"/>
</dbReference>
<sequence>MTGEARNNPGKSGWRVAVLGGGAWGTALALAMLRAGHAVRLFARDPETVAAIGRGQNPRYLPGIAIAPGIEATSDIRAALAGADCVLAVTPAQSLRATLAAAKDHIPDGIPLVLCAKGIERDTGSLLSAIVTEILPRNPVAALSGPSFATDVARGLPTAVVVAAGDEALAADLAARFSAENLRCYSSDDLIGVEIGGALKNVFAIAAGAVTGAGLGASAQAAMVTRGFVELRRIGAAFGARPETLMGLSGLGDLLLTCSSAQSRNFAYGLALGQGKSLSGLPLAEGVPTAAIAARIAAERGIDAPIITAVAAILDGTITIRQAVTALMTRPLKTETND</sequence>
<dbReference type="PIRSF" id="PIRSF000114">
    <property type="entry name" value="Glycerol-3-P_dh"/>
    <property type="match status" value="1"/>
</dbReference>
<evidence type="ECO:0000256" key="7">
    <source>
        <dbReference type="ARBA" id="ARBA00023098"/>
    </source>
</evidence>
<name>A0A6M7TXG5_RHILI</name>
<dbReference type="NCBIfam" id="NF000940">
    <property type="entry name" value="PRK00094.1-2"/>
    <property type="match status" value="1"/>
</dbReference>
<feature type="binding site" evidence="10">
    <location>
        <position position="60"/>
    </location>
    <ligand>
        <name>NADPH</name>
        <dbReference type="ChEBI" id="CHEBI:57783"/>
    </ligand>
</feature>
<dbReference type="Gene3D" id="1.10.1040.10">
    <property type="entry name" value="N-(1-d-carboxylethyl)-l-norvaline Dehydrogenase, domain 2"/>
    <property type="match status" value="1"/>
</dbReference>
<comment type="similarity">
    <text evidence="1 10 11">Belongs to the NAD-dependent glycerol-3-phosphate dehydrogenase family.</text>
</comment>
<feature type="binding site" evidence="10">
    <location>
        <position position="264"/>
    </location>
    <ligand>
        <name>NADPH</name>
        <dbReference type="ChEBI" id="CHEBI:57783"/>
    </ligand>
</feature>
<feature type="binding site" evidence="10">
    <location>
        <position position="263"/>
    </location>
    <ligand>
        <name>sn-glycerol 3-phosphate</name>
        <dbReference type="ChEBI" id="CHEBI:57597"/>
    </ligand>
</feature>
<dbReference type="RefSeq" id="WP_056574756.1">
    <property type="nucleotide sequence ID" value="NZ_CP033334.1"/>
</dbReference>
<dbReference type="GO" id="GO:0046167">
    <property type="term" value="P:glycerol-3-phosphate biosynthetic process"/>
    <property type="evidence" value="ECO:0007669"/>
    <property type="project" value="UniProtKB-UniRule"/>
</dbReference>
<feature type="binding site" evidence="10">
    <location>
        <position position="147"/>
    </location>
    <ligand>
        <name>sn-glycerol 3-phosphate</name>
        <dbReference type="ChEBI" id="CHEBI:57597"/>
    </ligand>
</feature>
<dbReference type="InterPro" id="IPR006109">
    <property type="entry name" value="G3P_DH_NAD-dep_C"/>
</dbReference>
<comment type="catalytic activity">
    <reaction evidence="10">
        <text>sn-glycerol 3-phosphate + NAD(+) = dihydroxyacetone phosphate + NADH + H(+)</text>
        <dbReference type="Rhea" id="RHEA:11092"/>
        <dbReference type="ChEBI" id="CHEBI:15378"/>
        <dbReference type="ChEBI" id="CHEBI:57540"/>
        <dbReference type="ChEBI" id="CHEBI:57597"/>
        <dbReference type="ChEBI" id="CHEBI:57642"/>
        <dbReference type="ChEBI" id="CHEBI:57945"/>
        <dbReference type="EC" id="1.1.1.94"/>
    </reaction>
</comment>
<reference evidence="13 14" key="1">
    <citation type="submission" date="2016-05" db="EMBL/GenBank/DDBJ databases">
        <authorList>
            <person name="Ramsay J.P."/>
        </authorList>
    </citation>
    <scope>NUCLEOTIDE SEQUENCE [LARGE SCALE GENOMIC DNA]</scope>
    <source>
        <strain evidence="13 14">NZP2042</strain>
    </source>
</reference>
<feature type="binding site" evidence="10">
    <location>
        <position position="117"/>
    </location>
    <ligand>
        <name>NADPH</name>
        <dbReference type="ChEBI" id="CHEBI:57783"/>
    </ligand>
</feature>
<dbReference type="GO" id="GO:0006650">
    <property type="term" value="P:glycerophospholipid metabolic process"/>
    <property type="evidence" value="ECO:0007669"/>
    <property type="project" value="UniProtKB-UniRule"/>
</dbReference>
<evidence type="ECO:0000256" key="5">
    <source>
        <dbReference type="ARBA" id="ARBA00023002"/>
    </source>
</evidence>
<dbReference type="Proteomes" id="UP000093737">
    <property type="component" value="Unassembled WGS sequence"/>
</dbReference>
<evidence type="ECO:0000256" key="6">
    <source>
        <dbReference type="ARBA" id="ARBA00023027"/>
    </source>
</evidence>
<feature type="binding site" evidence="10">
    <location>
        <position position="117"/>
    </location>
    <ligand>
        <name>sn-glycerol 3-phosphate</name>
        <dbReference type="ChEBI" id="CHEBI:57597"/>
    </ligand>
</feature>
<dbReference type="InterPro" id="IPR011128">
    <property type="entry name" value="G3P_DH_NAD-dep_N"/>
</dbReference>
<dbReference type="PROSITE" id="PS00957">
    <property type="entry name" value="NAD_G3PDH"/>
    <property type="match status" value="1"/>
</dbReference>
<evidence type="ECO:0000256" key="1">
    <source>
        <dbReference type="ARBA" id="ARBA00011009"/>
    </source>
</evidence>
<dbReference type="EC" id="1.1.1.94" evidence="10"/>
<feature type="binding site" evidence="10">
    <location>
        <position position="149"/>
    </location>
    <ligand>
        <name>NADPH</name>
        <dbReference type="ChEBI" id="CHEBI:57783"/>
    </ligand>
</feature>
<dbReference type="PANTHER" id="PTHR11728:SF1">
    <property type="entry name" value="GLYCEROL-3-PHOSPHATE DEHYDROGENASE [NAD(+)] 2, CHLOROPLASTIC"/>
    <property type="match status" value="1"/>
</dbReference>
<evidence type="ECO:0000256" key="10">
    <source>
        <dbReference type="HAMAP-Rule" id="MF_00394"/>
    </source>
</evidence>
<keyword evidence="10" id="KW-0963">Cytoplasm</keyword>
<dbReference type="InterPro" id="IPR008927">
    <property type="entry name" value="6-PGluconate_DH-like_C_sf"/>
</dbReference>
<feature type="binding site" evidence="10">
    <location>
        <position position="265"/>
    </location>
    <ligand>
        <name>sn-glycerol 3-phosphate</name>
        <dbReference type="ChEBI" id="CHEBI:57597"/>
    </ligand>
</feature>
<keyword evidence="9 10" id="KW-1208">Phospholipid metabolism</keyword>
<evidence type="ECO:0000256" key="11">
    <source>
        <dbReference type="RuleBase" id="RU000437"/>
    </source>
</evidence>
<feature type="binding site" evidence="10">
    <location>
        <position position="145"/>
    </location>
    <ligand>
        <name>sn-glycerol 3-phosphate</name>
        <dbReference type="ChEBI" id="CHEBI:57597"/>
    </ligand>
</feature>
<comment type="caution">
    <text evidence="10">Lacks conserved residue(s) required for the propagation of feature annotation.</text>
</comment>
<accession>A0A6M7TXG5</accession>
<proteinExistence type="inferred from homology"/>
<dbReference type="GO" id="GO:0047952">
    <property type="term" value="F:glycerol-3-phosphate dehydrogenase [NAD(P)+] activity"/>
    <property type="evidence" value="ECO:0007669"/>
    <property type="project" value="UniProtKB-UniRule"/>
</dbReference>
<evidence type="ECO:0000256" key="12">
    <source>
        <dbReference type="RuleBase" id="RU000439"/>
    </source>
</evidence>
<dbReference type="AlphaFoldDB" id="A0A6M7TXG5"/>
<dbReference type="Pfam" id="PF01210">
    <property type="entry name" value="NAD_Gly3P_dh_N"/>
    <property type="match status" value="1"/>
</dbReference>
<feature type="binding site" evidence="10">
    <location>
        <position position="283"/>
    </location>
    <ligand>
        <name>NADPH</name>
        <dbReference type="ChEBI" id="CHEBI:57783"/>
    </ligand>
</feature>
<dbReference type="EMBL" id="LYTK01000012">
    <property type="protein sequence ID" value="OBQ65571.1"/>
    <property type="molecule type" value="Genomic_DNA"/>
</dbReference>
<comment type="caution">
    <text evidence="13">The sequence shown here is derived from an EMBL/GenBank/DDBJ whole genome shotgun (WGS) entry which is preliminary data.</text>
</comment>
<evidence type="ECO:0000256" key="9">
    <source>
        <dbReference type="ARBA" id="ARBA00023264"/>
    </source>
</evidence>
<gene>
    <name evidence="10" type="primary">gpsA</name>
    <name evidence="13" type="ORF">A8145_15540</name>
</gene>
<dbReference type="InterPro" id="IPR013328">
    <property type="entry name" value="6PGD_dom2"/>
</dbReference>
<feature type="binding site" evidence="10">
    <location>
        <position position="285"/>
    </location>
    <ligand>
        <name>NADPH</name>
        <dbReference type="ChEBI" id="CHEBI:57783"/>
    </ligand>
</feature>
<comment type="catalytic activity">
    <reaction evidence="10 12">
        <text>sn-glycerol 3-phosphate + NADP(+) = dihydroxyacetone phosphate + NADPH + H(+)</text>
        <dbReference type="Rhea" id="RHEA:11096"/>
        <dbReference type="ChEBI" id="CHEBI:15378"/>
        <dbReference type="ChEBI" id="CHEBI:57597"/>
        <dbReference type="ChEBI" id="CHEBI:57642"/>
        <dbReference type="ChEBI" id="CHEBI:57783"/>
        <dbReference type="ChEBI" id="CHEBI:58349"/>
        <dbReference type="EC" id="1.1.1.94"/>
    </reaction>
</comment>
<evidence type="ECO:0000313" key="13">
    <source>
        <dbReference type="EMBL" id="OBQ65571.1"/>
    </source>
</evidence>
<dbReference type="PRINTS" id="PR00077">
    <property type="entry name" value="GPDHDRGNASE"/>
</dbReference>
<dbReference type="Pfam" id="PF07479">
    <property type="entry name" value="NAD_Gly3P_dh_C"/>
    <property type="match status" value="1"/>
</dbReference>
<evidence type="ECO:0000256" key="4">
    <source>
        <dbReference type="ARBA" id="ARBA00022857"/>
    </source>
</evidence>
<keyword evidence="3 10" id="KW-0547">Nucleotide-binding</keyword>
<dbReference type="HAMAP" id="MF_00394">
    <property type="entry name" value="NAD_Glyc3P_dehydrog"/>
    <property type="match status" value="1"/>
</dbReference>
<comment type="subcellular location">
    <subcellularLocation>
        <location evidence="10">Cytoplasm</location>
    </subcellularLocation>
</comment>
<evidence type="ECO:0000313" key="14">
    <source>
        <dbReference type="Proteomes" id="UP000093737"/>
    </source>
</evidence>
<keyword evidence="4 10" id="KW-0521">NADP</keyword>
<feature type="active site" description="Proton acceptor" evidence="10">
    <location>
        <position position="200"/>
    </location>
</feature>
<feature type="binding site" evidence="10">
    <location>
        <position position="44"/>
    </location>
    <ligand>
        <name>NADPH</name>
        <dbReference type="ChEBI" id="CHEBI:57783"/>
    </ligand>
</feature>
<dbReference type="FunFam" id="3.40.50.720:FF:000019">
    <property type="entry name" value="Glycerol-3-phosphate dehydrogenase [NAD(P)+]"/>
    <property type="match status" value="1"/>
</dbReference>
<keyword evidence="2 10" id="KW-0444">Lipid biosynthesis</keyword>
<comment type="function">
    <text evidence="10">Catalyzes the reduction of the glycolytic intermediate dihydroxyacetone phosphate (DHAP) to sn-glycerol 3-phosphate (G3P), the key precursor for phospholipid synthesis.</text>
</comment>
<feature type="binding site" evidence="10">
    <location>
        <position position="264"/>
    </location>
    <ligand>
        <name>sn-glycerol 3-phosphate</name>
        <dbReference type="ChEBI" id="CHEBI:57597"/>
    </ligand>
</feature>
<dbReference type="NCBIfam" id="NF000942">
    <property type="entry name" value="PRK00094.1-4"/>
    <property type="match status" value="1"/>
</dbReference>
<keyword evidence="6 10" id="KW-0520">NAD</keyword>
<keyword evidence="5 10" id="KW-0560">Oxidoreductase</keyword>
<dbReference type="InterPro" id="IPR006168">
    <property type="entry name" value="G3P_DH_NAD-dep"/>
</dbReference>
<dbReference type="SUPFAM" id="SSF48179">
    <property type="entry name" value="6-phosphogluconate dehydrogenase C-terminal domain-like"/>
    <property type="match status" value="1"/>
</dbReference>
<feature type="binding site" evidence="10">
    <location>
        <position position="200"/>
    </location>
    <ligand>
        <name>sn-glycerol 3-phosphate</name>
        <dbReference type="ChEBI" id="CHEBI:57597"/>
    </ligand>
</feature>
<comment type="pathway">
    <text evidence="10">Membrane lipid metabolism; glycerophospholipid metabolism.</text>
</comment>
<dbReference type="GO" id="GO:0005975">
    <property type="term" value="P:carbohydrate metabolic process"/>
    <property type="evidence" value="ECO:0007669"/>
    <property type="project" value="InterPro"/>
</dbReference>
<feature type="binding site" evidence="10">
    <location>
        <position position="24"/>
    </location>
    <ligand>
        <name>NADPH</name>
        <dbReference type="ChEBI" id="CHEBI:57783"/>
    </ligand>
</feature>
<evidence type="ECO:0000256" key="3">
    <source>
        <dbReference type="ARBA" id="ARBA00022741"/>
    </source>
</evidence>
<keyword evidence="8 10" id="KW-0594">Phospholipid biosynthesis</keyword>
<dbReference type="PANTHER" id="PTHR11728">
    <property type="entry name" value="GLYCEROL-3-PHOSPHATE DEHYDROGENASE"/>
    <property type="match status" value="1"/>
</dbReference>
<dbReference type="GO" id="GO:0046168">
    <property type="term" value="P:glycerol-3-phosphate catabolic process"/>
    <property type="evidence" value="ECO:0007669"/>
    <property type="project" value="InterPro"/>
</dbReference>
<evidence type="ECO:0000256" key="2">
    <source>
        <dbReference type="ARBA" id="ARBA00022516"/>
    </source>
</evidence>
<feature type="binding site" evidence="10">
    <location>
        <position position="253"/>
    </location>
    <ligand>
        <name>sn-glycerol 3-phosphate</name>
        <dbReference type="ChEBI" id="CHEBI:57597"/>
    </ligand>
</feature>
<keyword evidence="7 10" id="KW-0443">Lipid metabolism</keyword>
<organism evidence="13 14">
    <name type="scientific">Rhizobium loti</name>
    <name type="common">Mesorhizobium loti</name>
    <dbReference type="NCBI Taxonomy" id="381"/>
    <lineage>
        <taxon>Bacteria</taxon>
        <taxon>Pseudomonadati</taxon>
        <taxon>Pseudomonadota</taxon>
        <taxon>Alphaproteobacteria</taxon>
        <taxon>Hyphomicrobiales</taxon>
        <taxon>Phyllobacteriaceae</taxon>
        <taxon>Mesorhizobium</taxon>
    </lineage>
</organism>
<dbReference type="GO" id="GO:0005829">
    <property type="term" value="C:cytosol"/>
    <property type="evidence" value="ECO:0007669"/>
    <property type="project" value="TreeGrafter"/>
</dbReference>
<dbReference type="Gene3D" id="3.40.50.720">
    <property type="entry name" value="NAD(P)-binding Rossmann-like Domain"/>
    <property type="match status" value="1"/>
</dbReference>
<evidence type="ECO:0000256" key="8">
    <source>
        <dbReference type="ARBA" id="ARBA00023209"/>
    </source>
</evidence>
<dbReference type="InterPro" id="IPR036291">
    <property type="entry name" value="NAD(P)-bd_dom_sf"/>
</dbReference>
<dbReference type="GO" id="GO:0008654">
    <property type="term" value="P:phospholipid biosynthetic process"/>
    <property type="evidence" value="ECO:0007669"/>
    <property type="project" value="UniProtKB-KW"/>
</dbReference>
<protein>
    <recommendedName>
        <fullName evidence="10">Glycerol-3-phosphate dehydrogenase [NAD(P)+]</fullName>
        <ecNumber evidence="10">1.1.1.94</ecNumber>
    </recommendedName>
    <alternativeName>
        <fullName evidence="10">NAD(P)(+)-dependent glycerol-3-phosphate dehydrogenase</fullName>
    </alternativeName>
    <alternativeName>
        <fullName evidence="10">NAD(P)H-dependent dihydroxyacetone-phosphate reductase</fullName>
    </alternativeName>
</protein>
<dbReference type="SUPFAM" id="SSF51735">
    <property type="entry name" value="NAD(P)-binding Rossmann-fold domains"/>
    <property type="match status" value="1"/>
</dbReference>